<dbReference type="EMBL" id="JANVFU010000003">
    <property type="protein sequence ID" value="KAJ3747095.1"/>
    <property type="molecule type" value="Genomic_DNA"/>
</dbReference>
<dbReference type="AlphaFoldDB" id="A0A9W8P4X0"/>
<comment type="caution">
    <text evidence="3">The sequence shown here is derived from an EMBL/GenBank/DDBJ whole genome shotgun (WGS) entry which is preliminary data.</text>
</comment>
<protein>
    <submittedName>
        <fullName evidence="3">Uncharacterized protein</fullName>
    </submittedName>
</protein>
<dbReference type="Proteomes" id="UP001142393">
    <property type="component" value="Unassembled WGS sequence"/>
</dbReference>
<feature type="compositionally biased region" description="Low complexity" evidence="1">
    <location>
        <begin position="170"/>
        <end position="204"/>
    </location>
</feature>
<name>A0A9W8P4X0_9AGAR</name>
<gene>
    <name evidence="3" type="ORF">DFH05DRAFT_1478434</name>
</gene>
<evidence type="ECO:0000256" key="1">
    <source>
        <dbReference type="SAM" id="MobiDB-lite"/>
    </source>
</evidence>
<keyword evidence="2" id="KW-0732">Signal</keyword>
<accession>A0A9W8P4X0</accession>
<feature type="signal peptide" evidence="2">
    <location>
        <begin position="1"/>
        <end position="27"/>
    </location>
</feature>
<reference evidence="3 4" key="1">
    <citation type="journal article" date="2023" name="Proc. Natl. Acad. Sci. U.S.A.">
        <title>A global phylogenomic analysis of the shiitake genus Lentinula.</title>
        <authorList>
            <person name="Sierra-Patev S."/>
            <person name="Min B."/>
            <person name="Naranjo-Ortiz M."/>
            <person name="Looney B."/>
            <person name="Konkel Z."/>
            <person name="Slot J.C."/>
            <person name="Sakamoto Y."/>
            <person name="Steenwyk J.L."/>
            <person name="Rokas A."/>
            <person name="Carro J."/>
            <person name="Camarero S."/>
            <person name="Ferreira P."/>
            <person name="Molpeceres G."/>
            <person name="Ruiz-Duenas F.J."/>
            <person name="Serrano A."/>
            <person name="Henrissat B."/>
            <person name="Drula E."/>
            <person name="Hughes K.W."/>
            <person name="Mata J.L."/>
            <person name="Ishikawa N.K."/>
            <person name="Vargas-Isla R."/>
            <person name="Ushijima S."/>
            <person name="Smith C.A."/>
            <person name="Donoghue J."/>
            <person name="Ahrendt S."/>
            <person name="Andreopoulos W."/>
            <person name="He G."/>
            <person name="LaButti K."/>
            <person name="Lipzen A."/>
            <person name="Ng V."/>
            <person name="Riley R."/>
            <person name="Sandor L."/>
            <person name="Barry K."/>
            <person name="Martinez A.T."/>
            <person name="Xiao Y."/>
            <person name="Gibbons J.G."/>
            <person name="Terashima K."/>
            <person name="Grigoriev I.V."/>
            <person name="Hibbett D."/>
        </authorList>
    </citation>
    <scope>NUCLEOTIDE SEQUENCE [LARGE SCALE GENOMIC DNA]</scope>
    <source>
        <strain evidence="3 4">TFB7810</strain>
    </source>
</reference>
<feature type="chain" id="PRO_5040773655" evidence="2">
    <location>
        <begin position="28"/>
        <end position="204"/>
    </location>
</feature>
<sequence length="204" mass="21129">MFSHKVSSFSVTSALALLLAVTNTANALVLPPTVAMKRASRTESIAQPMANARSLSLMTRDVWSPNITSPNSNTVWNVNDHADITWDTSGAPAQITNPNGTIFLGHFDSTGSGSENLDLEHPLASYVNLTLGKATIQVPDIPTGRYIIVLMGDSGNHSPEFMIQSGSGGAANSTSTGSPSATDSSSASDPPNTIPTATTTTPSA</sequence>
<evidence type="ECO:0000313" key="4">
    <source>
        <dbReference type="Proteomes" id="UP001142393"/>
    </source>
</evidence>
<keyword evidence="4" id="KW-1185">Reference proteome</keyword>
<proteinExistence type="predicted"/>
<organism evidence="3 4">
    <name type="scientific">Lentinula detonsa</name>
    <dbReference type="NCBI Taxonomy" id="2804962"/>
    <lineage>
        <taxon>Eukaryota</taxon>
        <taxon>Fungi</taxon>
        <taxon>Dikarya</taxon>
        <taxon>Basidiomycota</taxon>
        <taxon>Agaricomycotina</taxon>
        <taxon>Agaricomycetes</taxon>
        <taxon>Agaricomycetidae</taxon>
        <taxon>Agaricales</taxon>
        <taxon>Marasmiineae</taxon>
        <taxon>Omphalotaceae</taxon>
        <taxon>Lentinula</taxon>
    </lineage>
</organism>
<feature type="region of interest" description="Disordered" evidence="1">
    <location>
        <begin position="159"/>
        <end position="204"/>
    </location>
</feature>
<evidence type="ECO:0000313" key="3">
    <source>
        <dbReference type="EMBL" id="KAJ3747095.1"/>
    </source>
</evidence>
<evidence type="ECO:0000256" key="2">
    <source>
        <dbReference type="SAM" id="SignalP"/>
    </source>
</evidence>